<reference evidence="1 2" key="1">
    <citation type="submission" date="2014-12" db="EMBL/GenBank/DDBJ databases">
        <title>Draft genome sequences of 10 type strains of Lactococcus.</title>
        <authorList>
            <person name="Sun Z."/>
            <person name="Zhong Z."/>
            <person name="Liu W."/>
            <person name="Zhang W."/>
            <person name="Zhang H."/>
        </authorList>
    </citation>
    <scope>NUCLEOTIDE SEQUENCE [LARGE SCALE GENOMIC DNA]</scope>
    <source>
        <strain evidence="1 2">DSM 6634</strain>
    </source>
</reference>
<protein>
    <submittedName>
        <fullName evidence="1">Uncharacterized protein</fullName>
    </submittedName>
</protein>
<dbReference type="AlphaFoldDB" id="A0A2A5RZZ3"/>
<accession>A0A2A5RZZ3</accession>
<dbReference type="GeneID" id="71637075"/>
<dbReference type="RefSeq" id="WP_162542394.1">
    <property type="nucleotide sequence ID" value="NZ_JXJW01000009.1"/>
</dbReference>
<evidence type="ECO:0000313" key="2">
    <source>
        <dbReference type="Proteomes" id="UP000218282"/>
    </source>
</evidence>
<proteinExistence type="predicted"/>
<dbReference type="EMBL" id="JXJW01000009">
    <property type="protein sequence ID" value="PCS06827.1"/>
    <property type="molecule type" value="Genomic_DNA"/>
</dbReference>
<name>A0A2A5RZZ3_9LACT</name>
<sequence>MKKKNSIINTLVGLIVSMIFLLMFLKYTGLYEPFINIIKYLPDFFRDIGNSWKAGVK</sequence>
<comment type="caution">
    <text evidence="1">The sequence shown here is derived from an EMBL/GenBank/DDBJ whole genome shotgun (WGS) entry which is preliminary data.</text>
</comment>
<evidence type="ECO:0000313" key="1">
    <source>
        <dbReference type="EMBL" id="PCS06827.1"/>
    </source>
</evidence>
<gene>
    <name evidence="1" type="ORF">RU86_GL002270</name>
</gene>
<dbReference type="Proteomes" id="UP000218282">
    <property type="component" value="Unassembled WGS sequence"/>
</dbReference>
<organism evidence="1 2">
    <name type="scientific">Pseudolactococcus piscium</name>
    <dbReference type="NCBI Taxonomy" id="1364"/>
    <lineage>
        <taxon>Bacteria</taxon>
        <taxon>Bacillati</taxon>
        <taxon>Bacillota</taxon>
        <taxon>Bacilli</taxon>
        <taxon>Lactobacillales</taxon>
        <taxon>Streptococcaceae</taxon>
        <taxon>Pseudolactococcus</taxon>
    </lineage>
</organism>
<keyword evidence="2" id="KW-1185">Reference proteome</keyword>